<feature type="transmembrane region" description="Helical" evidence="10">
    <location>
        <begin position="345"/>
        <end position="361"/>
    </location>
</feature>
<dbReference type="PANTHER" id="PTHR43302:SF5">
    <property type="entry name" value="TRANSPORTER ARSB-RELATED"/>
    <property type="match status" value="1"/>
</dbReference>
<dbReference type="GO" id="GO:0005886">
    <property type="term" value="C:plasma membrane"/>
    <property type="evidence" value="ECO:0007669"/>
    <property type="project" value="UniProtKB-SubCell"/>
</dbReference>
<organism evidence="12 13">
    <name type="scientific">Segniliparus rugosus (strain ATCC BAA-974 / DSM 45345 / CCUG 50838 / CIP 108380 / JCM 13579 / CDC 945)</name>
    <dbReference type="NCBI Taxonomy" id="679197"/>
    <lineage>
        <taxon>Bacteria</taxon>
        <taxon>Bacillati</taxon>
        <taxon>Actinomycetota</taxon>
        <taxon>Actinomycetes</taxon>
        <taxon>Mycobacteriales</taxon>
        <taxon>Segniliparaceae</taxon>
        <taxon>Segniliparus</taxon>
    </lineage>
</organism>
<dbReference type="RefSeq" id="WP_007472440.1">
    <property type="nucleotide sequence ID" value="NZ_KI391953.1"/>
</dbReference>
<keyword evidence="7" id="KW-0059">Arsenical resistance</keyword>
<keyword evidence="5" id="KW-1003">Cell membrane</keyword>
<evidence type="ECO:0000313" key="13">
    <source>
        <dbReference type="Proteomes" id="UP000004816"/>
    </source>
</evidence>
<gene>
    <name evidence="12" type="ORF">HMPREF9336_03432</name>
</gene>
<evidence type="ECO:0000256" key="9">
    <source>
        <dbReference type="ARBA" id="ARBA00023136"/>
    </source>
</evidence>
<dbReference type="InterPro" id="IPR004680">
    <property type="entry name" value="Cit_transptr-like_dom"/>
</dbReference>
<evidence type="ECO:0000256" key="5">
    <source>
        <dbReference type="ARBA" id="ARBA00022475"/>
    </source>
</evidence>
<dbReference type="Proteomes" id="UP000004816">
    <property type="component" value="Unassembled WGS sequence"/>
</dbReference>
<keyword evidence="9 10" id="KW-0472">Membrane</keyword>
<protein>
    <recommendedName>
        <fullName evidence="11">Citrate transporter-like domain-containing protein</fullName>
    </recommendedName>
</protein>
<feature type="domain" description="Citrate transporter-like" evidence="11">
    <location>
        <begin position="6"/>
        <end position="333"/>
    </location>
</feature>
<keyword evidence="4" id="KW-0813">Transport</keyword>
<keyword evidence="8 10" id="KW-1133">Transmembrane helix</keyword>
<feature type="transmembrane region" description="Helical" evidence="10">
    <location>
        <begin position="373"/>
        <end position="394"/>
    </location>
</feature>
<feature type="transmembrane region" description="Helical" evidence="10">
    <location>
        <begin position="148"/>
        <end position="174"/>
    </location>
</feature>
<dbReference type="PANTHER" id="PTHR43302">
    <property type="entry name" value="TRANSPORTER ARSB-RELATED"/>
    <property type="match status" value="1"/>
</dbReference>
<evidence type="ECO:0000256" key="4">
    <source>
        <dbReference type="ARBA" id="ARBA00022448"/>
    </source>
</evidence>
<comment type="similarity">
    <text evidence="3">Belongs to the CitM (TC 2.A.11) transporter family.</text>
</comment>
<evidence type="ECO:0000256" key="7">
    <source>
        <dbReference type="ARBA" id="ARBA00022849"/>
    </source>
</evidence>
<evidence type="ECO:0000256" key="2">
    <source>
        <dbReference type="ARBA" id="ARBA00006433"/>
    </source>
</evidence>
<evidence type="ECO:0000313" key="12">
    <source>
        <dbReference type="EMBL" id="EFV11723.1"/>
    </source>
</evidence>
<dbReference type="EMBL" id="ACZI02000001">
    <property type="protein sequence ID" value="EFV11723.1"/>
    <property type="molecule type" value="Genomic_DNA"/>
</dbReference>
<dbReference type="eggNOG" id="COG1055">
    <property type="taxonomic scope" value="Bacteria"/>
</dbReference>
<dbReference type="AlphaFoldDB" id="E5XVB0"/>
<comment type="subcellular location">
    <subcellularLocation>
        <location evidence="1">Cell membrane</location>
        <topology evidence="1">Multi-pass membrane protein</topology>
    </subcellularLocation>
</comment>
<sequence length="407" mass="42041">MLAFALRPVRSRTLIVAIPLCLGALAASLVPAHAALATAREILPVVLFLAAVLVLARLCEAEGLFASAGSLLARKSTTGFTLLASVFVLASATTAVLSLDATVVLLTPVVLVAANQLKTKAEPSLYACAHLANTASLLLPVSNLTNLLAFAALGLSFTTFTLVMALPCLLAIAVELLVFRWFFAAELDEPCELAAPSEPAQPAPRFALVVLAATLAGFALAGLVGANPALAAFAGAAVLGLRALRRGETTAVDMLRSAQPQFLVFVLALALVVRAVVDNGLGEIVTRLLPEGSGLPALLALAFAGAALSNLVNNLPALLILLPAVHHLPPAAVFAVLIGVNLGPNLTYVGSLATLLWRSVLHDRGVRPRLGRYTALGLATTPATLLVAVLALWLEATWFDGSLLGLR</sequence>
<comment type="similarity">
    <text evidence="2">Belongs to the ArsB family.</text>
</comment>
<feature type="transmembrane region" description="Helical" evidence="10">
    <location>
        <begin position="42"/>
        <end position="59"/>
    </location>
</feature>
<dbReference type="OrthoDB" id="3284414at2"/>
<feature type="transmembrane region" description="Helical" evidence="10">
    <location>
        <begin position="262"/>
        <end position="281"/>
    </location>
</feature>
<evidence type="ECO:0000256" key="10">
    <source>
        <dbReference type="SAM" id="Phobius"/>
    </source>
</evidence>
<feature type="transmembrane region" description="Helical" evidence="10">
    <location>
        <begin position="80"/>
        <end position="111"/>
    </location>
</feature>
<dbReference type="Pfam" id="PF03600">
    <property type="entry name" value="CitMHS"/>
    <property type="match status" value="1"/>
</dbReference>
<proteinExistence type="inferred from homology"/>
<dbReference type="GO" id="GO:0046685">
    <property type="term" value="P:response to arsenic-containing substance"/>
    <property type="evidence" value="ECO:0007669"/>
    <property type="project" value="UniProtKB-KW"/>
</dbReference>
<feature type="transmembrane region" description="Helical" evidence="10">
    <location>
        <begin position="293"/>
        <end position="312"/>
    </location>
</feature>
<feature type="transmembrane region" description="Helical" evidence="10">
    <location>
        <begin position="208"/>
        <end position="241"/>
    </location>
</feature>
<evidence type="ECO:0000259" key="11">
    <source>
        <dbReference type="Pfam" id="PF03600"/>
    </source>
</evidence>
<dbReference type="PRINTS" id="PR00758">
    <property type="entry name" value="ARSENICPUMP"/>
</dbReference>
<dbReference type="InterPro" id="IPR000802">
    <property type="entry name" value="Arsenical_pump_ArsB"/>
</dbReference>
<evidence type="ECO:0000256" key="1">
    <source>
        <dbReference type="ARBA" id="ARBA00004651"/>
    </source>
</evidence>
<reference evidence="12 13" key="1">
    <citation type="journal article" date="2011" name="Stand. Genomic Sci.">
        <title>High quality draft genome sequence of Segniliparus rugosus CDC 945(T)= (ATCC BAA-974(T)).</title>
        <authorList>
            <person name="Earl A.M."/>
            <person name="Desjardins C.A."/>
            <person name="Fitzgerald M.G."/>
            <person name="Arachchi H.M."/>
            <person name="Zeng Q."/>
            <person name="Mehta T."/>
            <person name="Griggs A."/>
            <person name="Birren B.W."/>
            <person name="Toney N.C."/>
            <person name="Carr J."/>
            <person name="Posey J."/>
            <person name="Butler W.R."/>
        </authorList>
    </citation>
    <scope>NUCLEOTIDE SEQUENCE [LARGE SCALE GENOMIC DNA]</scope>
    <source>
        <strain evidence="13">ATCC BAA-974 / DSM 45345 / CCUG 50838 / CIP 108380 / JCM 13579 / CDC 945</strain>
    </source>
</reference>
<keyword evidence="13" id="KW-1185">Reference proteome</keyword>
<dbReference type="GO" id="GO:0015105">
    <property type="term" value="F:arsenite transmembrane transporter activity"/>
    <property type="evidence" value="ECO:0007669"/>
    <property type="project" value="InterPro"/>
</dbReference>
<evidence type="ECO:0000256" key="6">
    <source>
        <dbReference type="ARBA" id="ARBA00022692"/>
    </source>
</evidence>
<name>E5XVB0_SEGRC</name>
<feature type="transmembrane region" description="Helical" evidence="10">
    <location>
        <begin position="319"/>
        <end position="339"/>
    </location>
</feature>
<evidence type="ECO:0000256" key="8">
    <source>
        <dbReference type="ARBA" id="ARBA00022989"/>
    </source>
</evidence>
<evidence type="ECO:0000256" key="3">
    <source>
        <dbReference type="ARBA" id="ARBA00009843"/>
    </source>
</evidence>
<keyword evidence="6 10" id="KW-0812">Transmembrane</keyword>
<dbReference type="HOGENOM" id="CLU_043931_0_0_11"/>
<accession>E5XVB0</accession>
<dbReference type="STRING" id="679197.HMPREF9336_03432"/>
<comment type="caution">
    <text evidence="12">The sequence shown here is derived from an EMBL/GenBank/DDBJ whole genome shotgun (WGS) entry which is preliminary data.</text>
</comment>